<feature type="compositionally biased region" description="Polar residues" evidence="1">
    <location>
        <begin position="819"/>
        <end position="846"/>
    </location>
</feature>
<feature type="region of interest" description="Disordered" evidence="1">
    <location>
        <begin position="1158"/>
        <end position="1213"/>
    </location>
</feature>
<feature type="region of interest" description="Disordered" evidence="1">
    <location>
        <begin position="313"/>
        <end position="344"/>
    </location>
</feature>
<feature type="compositionally biased region" description="Polar residues" evidence="1">
    <location>
        <begin position="313"/>
        <end position="329"/>
    </location>
</feature>
<feature type="region of interest" description="Disordered" evidence="1">
    <location>
        <begin position="1257"/>
        <end position="1300"/>
    </location>
</feature>
<name>A0A2T9ZI42_9FUNG</name>
<organism evidence="2 3">
    <name type="scientific">Smittium megazygosporum</name>
    <dbReference type="NCBI Taxonomy" id="133381"/>
    <lineage>
        <taxon>Eukaryota</taxon>
        <taxon>Fungi</taxon>
        <taxon>Fungi incertae sedis</taxon>
        <taxon>Zoopagomycota</taxon>
        <taxon>Kickxellomycotina</taxon>
        <taxon>Harpellomycetes</taxon>
        <taxon>Harpellales</taxon>
        <taxon>Legeriomycetaceae</taxon>
        <taxon>Smittium</taxon>
    </lineage>
</organism>
<feature type="compositionally biased region" description="Polar residues" evidence="1">
    <location>
        <begin position="25"/>
        <end position="34"/>
    </location>
</feature>
<feature type="region of interest" description="Disordered" evidence="1">
    <location>
        <begin position="61"/>
        <end position="97"/>
    </location>
</feature>
<comment type="caution">
    <text evidence="2">The sequence shown here is derived from an EMBL/GenBank/DDBJ whole genome shotgun (WGS) entry which is preliminary data.</text>
</comment>
<feature type="region of interest" description="Disordered" evidence="1">
    <location>
        <begin position="1"/>
        <end position="45"/>
    </location>
</feature>
<feature type="compositionally biased region" description="Polar residues" evidence="1">
    <location>
        <begin position="214"/>
        <end position="238"/>
    </location>
</feature>
<feature type="compositionally biased region" description="Polar residues" evidence="1">
    <location>
        <begin position="1257"/>
        <end position="1268"/>
    </location>
</feature>
<feature type="compositionally biased region" description="Polar residues" evidence="1">
    <location>
        <begin position="855"/>
        <end position="871"/>
    </location>
</feature>
<feature type="compositionally biased region" description="Polar residues" evidence="1">
    <location>
        <begin position="1281"/>
        <end position="1292"/>
    </location>
</feature>
<feature type="compositionally biased region" description="Low complexity" evidence="1">
    <location>
        <begin position="1069"/>
        <end position="1080"/>
    </location>
</feature>
<feature type="compositionally biased region" description="Polar residues" evidence="1">
    <location>
        <begin position="1090"/>
        <end position="1101"/>
    </location>
</feature>
<feature type="compositionally biased region" description="Polar residues" evidence="1">
    <location>
        <begin position="793"/>
        <end position="811"/>
    </location>
</feature>
<feature type="compositionally biased region" description="Polar residues" evidence="1">
    <location>
        <begin position="70"/>
        <end position="87"/>
    </location>
</feature>
<evidence type="ECO:0000313" key="2">
    <source>
        <dbReference type="EMBL" id="PVV04276.1"/>
    </source>
</evidence>
<feature type="region of interest" description="Disordered" evidence="1">
    <location>
        <begin position="793"/>
        <end position="901"/>
    </location>
</feature>
<feature type="compositionally biased region" description="Polar residues" evidence="1">
    <location>
        <begin position="691"/>
        <end position="715"/>
    </location>
</feature>
<protein>
    <submittedName>
        <fullName evidence="2">Uncharacterized protein</fullName>
    </submittedName>
</protein>
<gene>
    <name evidence="2" type="ORF">BB560_001220</name>
</gene>
<reference evidence="2 3" key="1">
    <citation type="journal article" date="2018" name="MBio">
        <title>Comparative Genomics Reveals the Core Gene Toolbox for the Fungus-Insect Symbiosis.</title>
        <authorList>
            <person name="Wang Y."/>
            <person name="Stata M."/>
            <person name="Wang W."/>
            <person name="Stajich J.E."/>
            <person name="White M.M."/>
            <person name="Moncalvo J.M."/>
        </authorList>
    </citation>
    <scope>NUCLEOTIDE SEQUENCE [LARGE SCALE GENOMIC DNA]</scope>
    <source>
        <strain evidence="2 3">SC-DP-2</strain>
    </source>
</reference>
<feature type="compositionally biased region" description="Polar residues" evidence="1">
    <location>
        <begin position="880"/>
        <end position="901"/>
    </location>
</feature>
<feature type="compositionally biased region" description="Polar residues" evidence="1">
    <location>
        <begin position="432"/>
        <end position="448"/>
    </location>
</feature>
<feature type="compositionally biased region" description="Polar residues" evidence="1">
    <location>
        <begin position="548"/>
        <end position="569"/>
    </location>
</feature>
<feature type="compositionally biased region" description="Low complexity" evidence="1">
    <location>
        <begin position="1158"/>
        <end position="1191"/>
    </location>
</feature>
<dbReference type="Proteomes" id="UP000245609">
    <property type="component" value="Unassembled WGS sequence"/>
</dbReference>
<dbReference type="EMBL" id="MBFS01000143">
    <property type="protein sequence ID" value="PVV04276.1"/>
    <property type="molecule type" value="Genomic_DNA"/>
</dbReference>
<keyword evidence="3" id="KW-1185">Reference proteome</keyword>
<feature type="region of interest" description="Disordered" evidence="1">
    <location>
        <begin position="530"/>
        <end position="569"/>
    </location>
</feature>
<feature type="region of interest" description="Disordered" evidence="1">
    <location>
        <begin position="749"/>
        <end position="775"/>
    </location>
</feature>
<feature type="region of interest" description="Disordered" evidence="1">
    <location>
        <begin position="214"/>
        <end position="240"/>
    </location>
</feature>
<evidence type="ECO:0000313" key="3">
    <source>
        <dbReference type="Proteomes" id="UP000245609"/>
    </source>
</evidence>
<proteinExistence type="predicted"/>
<accession>A0A2T9ZI42</accession>
<feature type="region of interest" description="Disordered" evidence="1">
    <location>
        <begin position="153"/>
        <end position="172"/>
    </location>
</feature>
<feature type="region of interest" description="Disordered" evidence="1">
    <location>
        <begin position="689"/>
        <end position="715"/>
    </location>
</feature>
<feature type="compositionally biased region" description="Polar residues" evidence="1">
    <location>
        <begin position="1043"/>
        <end position="1054"/>
    </location>
</feature>
<dbReference type="STRING" id="133381.A0A2T9ZI42"/>
<evidence type="ECO:0000256" key="1">
    <source>
        <dbReference type="SAM" id="MobiDB-lite"/>
    </source>
</evidence>
<feature type="compositionally biased region" description="Polar residues" evidence="1">
    <location>
        <begin position="1192"/>
        <end position="1213"/>
    </location>
</feature>
<sequence length="1317" mass="143305">MMFEPSSNLPDKKQQLQGVIRTPKKNASNSNHPYSRSEIKPKNQGFLGSVKSLFTKFLGEHPQDQKKNPSHLSSKKSVPVLNTQESSDFSRPENRLGSTSYYQLPKLQNMTPLNPGKWDSTSNISYYTSPQMGRIDTNSTEQTNNMNTSCGGPFDPSPGHNGNAEASLSHKGDTRSFELNISSSSGDNTSLPHFRFDNIIDFGMSYRYRTIYNKPQNTSSKPRPLNNQPPTTSLSSSEALKEKNYSKIKTQNQFPISNNGINSNYTKNENLASNRVVSSEALPSTMSPAKRLEQSHAFKILERFNRPERSVYYSSHNRSPYQSALSPNPQLYDPQLTPTHATESIRKREYTNEFDINPMFQKRQKRNQPLSFGTRLNYNQSYFNQNTPNQTSSILKKSQPTLNQRAPVNSNNPTISWKFSARFDSDDDSAFPTQSTHSNAPSSTAKKTITTLSGQKPINTSYPMIPTTPLNISQFGKKESAVKSFFQSKESKQPAETISSVISVNAFSNFVGNEDKKEQSVSLFSEKAKAPESTISNIPNPPSGPLFGTSNSTSISKLADTSSQPSVFNAPSPQPLFSTPKPAVSPENVTQTNTDFNKVSLDISEKVHEPVKVPEFQPPKTSSISQINENTVYSEPLNVKPKVVGPKFTFDLPEPDALELQKQKLSRPSIPSLSSKSSKENFVFVLPTPPVSDNSKNSVSPTGLDLGNQSQKPLSIGQPHTQTFSFGEKVSSFTKPAESGVSAFQKPLESTITDSNKQTQPLLSQPESISNQNGNKLSISFGSNLLKSNVSTPSLCSNPTNVSESPKSQPNPFAAKSLFTISNKESSNSENTQKDSASTQPTLNTSDKPKFSFGFGSTSETDGNKNNNLFGNTDEKPSSGIASTTFGSGPSMFGASQTQPEQDAKLFGKIAPNTANGDESKKTEQIKPVFNFSNSIGTSTNQTDKNTNKLQSLSSPNIVGSASSNQLPAFNTGSQNSSQIFGSTFSSAVKLAENKLPNNSMFGNLSNANKPEQKTQFVFGNTQPQQTNTNLDSTNTNQPTTFKFNASGFPSTKLGNEAPDPLKQEKTLSSSFSDGLKSSSKPFGDLGLGSNKQNTSFQLNQPRRVDSESFASNNTPNFDQKRVQSLAQPNIQAHQTGVSFNFQPTTQTQGPFEFKFGPTNTPQTSNTNISTISTTSNSNNNSSSNFNTFGQPSSFANQQGLPQSFGSANQNLPGSIQQGFGTQMGGFNPLPTNTGQTQPQMNQPFSFTANQPPIGMNSQPASFGNNQPSGAFSFGGGFGNQGDTAQQPNSGLFSIGSQNINNQNIQGRKIAKLRRKK</sequence>
<feature type="region of interest" description="Disordered" evidence="1">
    <location>
        <begin position="1043"/>
        <end position="1117"/>
    </location>
</feature>
<feature type="region of interest" description="Disordered" evidence="1">
    <location>
        <begin position="427"/>
        <end position="448"/>
    </location>
</feature>